<dbReference type="PANTHER" id="PTHR20952">
    <property type="entry name" value="ADP-RIBOSYLATION-LIKE FACTOR 6-INTERACTING PROTEIN"/>
    <property type="match status" value="1"/>
</dbReference>
<dbReference type="Proteomes" id="UP000829291">
    <property type="component" value="Chromosome 2"/>
</dbReference>
<keyword evidence="3 5" id="KW-1133">Transmembrane helix</keyword>
<dbReference type="RefSeq" id="XP_015509301.1">
    <property type="nucleotide sequence ID" value="XM_015653815.2"/>
</dbReference>
<reference evidence="8" key="1">
    <citation type="submission" date="2025-08" db="UniProtKB">
        <authorList>
            <consortium name="RefSeq"/>
        </authorList>
    </citation>
    <scope>IDENTIFICATION</scope>
    <source>
        <tissue evidence="8">Thorax and Abdomen</tissue>
    </source>
</reference>
<sequence>MPDTPAAEKDKQMKQLKRRMECWREVILPLNSILLWEQSWHPGLILGLTTSTFLLMWFMEPAILTVISVGLLIMALSDYLGPILISTFCSTNSWTGQKERKLDEICQRLSHAITQLQSIWRTALWARTNHANMYYGVITAVLLGFALIGNTVNNLFLMYVIVNSLLLLPGLRHNGRMQKPIKLICSYLTRPKMS</sequence>
<protein>
    <submittedName>
        <fullName evidence="8">ADP-ribosylation factor-like protein 6-interacting protein 1</fullName>
    </submittedName>
</protein>
<evidence type="ECO:0000256" key="5">
    <source>
        <dbReference type="SAM" id="Phobius"/>
    </source>
</evidence>
<dbReference type="InParanoid" id="A0A6J0B590"/>
<dbReference type="Pfam" id="PF24456">
    <property type="entry name" value="RHD_RETREG1-3"/>
    <property type="match status" value="1"/>
</dbReference>
<dbReference type="CTD" id="23204"/>
<keyword evidence="7" id="KW-1185">Reference proteome</keyword>
<feature type="domain" description="RETREG1-3/ARL6IP-like N-terminal reticulon-homology" evidence="6">
    <location>
        <begin position="24"/>
        <end position="179"/>
    </location>
</feature>
<dbReference type="GeneID" id="107216576"/>
<accession>A0A6J0B590</accession>
<gene>
    <name evidence="8" type="primary">LOC107216576</name>
</gene>
<comment type="subcellular location">
    <subcellularLocation>
        <location evidence="1">Membrane</location>
        <topology evidence="1">Multi-pass membrane protein</topology>
    </subcellularLocation>
</comment>
<name>A0A6J0B590_NEOLC</name>
<dbReference type="AlphaFoldDB" id="A0A6J0B590"/>
<evidence type="ECO:0000313" key="8">
    <source>
        <dbReference type="RefSeq" id="XP_015509301.1"/>
    </source>
</evidence>
<organism evidence="8">
    <name type="scientific">Neodiprion lecontei</name>
    <name type="common">Redheaded pine sawfly</name>
    <dbReference type="NCBI Taxonomy" id="441921"/>
    <lineage>
        <taxon>Eukaryota</taxon>
        <taxon>Metazoa</taxon>
        <taxon>Ecdysozoa</taxon>
        <taxon>Arthropoda</taxon>
        <taxon>Hexapoda</taxon>
        <taxon>Insecta</taxon>
        <taxon>Pterygota</taxon>
        <taxon>Neoptera</taxon>
        <taxon>Endopterygota</taxon>
        <taxon>Hymenoptera</taxon>
        <taxon>Tenthredinoidea</taxon>
        <taxon>Diprionidae</taxon>
        <taxon>Diprioninae</taxon>
        <taxon>Neodiprion</taxon>
    </lineage>
</organism>
<evidence type="ECO:0000313" key="7">
    <source>
        <dbReference type="Proteomes" id="UP000829291"/>
    </source>
</evidence>
<dbReference type="GO" id="GO:0005783">
    <property type="term" value="C:endoplasmic reticulum"/>
    <property type="evidence" value="ECO:0007669"/>
    <property type="project" value="UniProtKB-ARBA"/>
</dbReference>
<dbReference type="InterPro" id="IPR057282">
    <property type="entry name" value="RETREG1-3-like_RHD"/>
</dbReference>
<keyword evidence="2 5" id="KW-0812">Transmembrane</keyword>
<evidence type="ECO:0000259" key="6">
    <source>
        <dbReference type="Pfam" id="PF24456"/>
    </source>
</evidence>
<evidence type="ECO:0000256" key="4">
    <source>
        <dbReference type="ARBA" id="ARBA00023136"/>
    </source>
</evidence>
<feature type="transmembrane region" description="Helical" evidence="5">
    <location>
        <begin position="54"/>
        <end position="76"/>
    </location>
</feature>
<dbReference type="KEGG" id="nlo:107216576"/>
<dbReference type="GO" id="GO:0016020">
    <property type="term" value="C:membrane"/>
    <property type="evidence" value="ECO:0007669"/>
    <property type="project" value="UniProtKB-SubCell"/>
</dbReference>
<dbReference type="InterPro" id="IPR052114">
    <property type="entry name" value="ER_autophagy_membrane_reg"/>
</dbReference>
<dbReference type="OrthoDB" id="6416122at2759"/>
<proteinExistence type="predicted"/>
<dbReference type="FunCoup" id="A0A6J0B590">
    <property type="interactions" value="1024"/>
</dbReference>
<evidence type="ECO:0000256" key="1">
    <source>
        <dbReference type="ARBA" id="ARBA00004141"/>
    </source>
</evidence>
<feature type="transmembrane region" description="Helical" evidence="5">
    <location>
        <begin position="131"/>
        <end position="149"/>
    </location>
</feature>
<evidence type="ECO:0000256" key="3">
    <source>
        <dbReference type="ARBA" id="ARBA00022989"/>
    </source>
</evidence>
<evidence type="ECO:0000256" key="2">
    <source>
        <dbReference type="ARBA" id="ARBA00022692"/>
    </source>
</evidence>
<feature type="transmembrane region" description="Helical" evidence="5">
    <location>
        <begin position="155"/>
        <end position="171"/>
    </location>
</feature>
<dbReference type="PANTHER" id="PTHR20952:SF0">
    <property type="entry name" value="ADP-RIBOSYLATION FACTOR-LIKE PROTEIN 6-INTERACTING PROTEIN 1"/>
    <property type="match status" value="1"/>
</dbReference>
<keyword evidence="4 5" id="KW-0472">Membrane</keyword>